<name>A0ABR7FWR5_9FIRM</name>
<evidence type="ECO:0000313" key="5">
    <source>
        <dbReference type="EMBL" id="MBC5679616.1"/>
    </source>
</evidence>
<evidence type="ECO:0000259" key="4">
    <source>
        <dbReference type="PROSITE" id="PS50111"/>
    </source>
</evidence>
<reference evidence="5 6" key="1">
    <citation type="submission" date="2020-08" db="EMBL/GenBank/DDBJ databases">
        <title>Genome public.</title>
        <authorList>
            <person name="Liu C."/>
            <person name="Sun Q."/>
        </authorList>
    </citation>
    <scope>NUCLEOTIDE SEQUENCE [LARGE SCALE GENOMIC DNA]</scope>
    <source>
        <strain evidence="5 6">NSJ-43</strain>
    </source>
</reference>
<dbReference type="EMBL" id="JACOPD010000001">
    <property type="protein sequence ID" value="MBC5679616.1"/>
    <property type="molecule type" value="Genomic_DNA"/>
</dbReference>
<keyword evidence="1 2" id="KW-0807">Transducer</keyword>
<dbReference type="SMART" id="SM00283">
    <property type="entry name" value="MA"/>
    <property type="match status" value="1"/>
</dbReference>
<feature type="domain" description="Methyl-accepting transducer" evidence="4">
    <location>
        <begin position="229"/>
        <end position="472"/>
    </location>
</feature>
<keyword evidence="6" id="KW-1185">Reference proteome</keyword>
<gene>
    <name evidence="5" type="ORF">H8S01_01380</name>
</gene>
<accession>A0ABR7FWR5</accession>
<protein>
    <submittedName>
        <fullName evidence="5">Chemotaxis protein</fullName>
    </submittedName>
</protein>
<dbReference type="Proteomes" id="UP000628463">
    <property type="component" value="Unassembled WGS sequence"/>
</dbReference>
<evidence type="ECO:0000313" key="6">
    <source>
        <dbReference type="Proteomes" id="UP000628463"/>
    </source>
</evidence>
<sequence>MKEQTDKIINKNFKKAEKKIENYASELERNNKIAMYSHLVEVIIITLFCVLEASTRGKSWLFVIILTTIGFAPVICEFIAWGKNHESQAIRHFVAIGYAIFYTCTIFTTSCSAIYVMALPMIFIVSVYNDFKYMLMVNAGVIIESFIAVFVGASTGKFGYLGLDTAAIQIVTVIITGVLACLLALTTKANAQQKIDVVKESQQKTQEVLDDISQMSAHMQNGIAEIYTQLEKLNDSAKLTQSTMVQVSTGAADTADAVQNQLSQTEEIQKKVSLVDTAANEISDSMMETLNILTNGSKDVEQLVANVDISVKNGQHVADKLSNLSVRIKEMHSIIAMIEEIASQTELLALNASIEAARAGEAGKGFVVVATEISKMATQTGDATENITKLIENISTAIEEVVTVIYEMIDGINAEKSSTESTAKSFDNIQNNTYAIRDNVEQLTQSIVELKNANNVIVDSIQTISAVSEQLSAHASETTNNEEENVKILESIADKMHGLIDTVKEDDSASL</sequence>
<evidence type="ECO:0000256" key="2">
    <source>
        <dbReference type="PROSITE-ProRule" id="PRU00284"/>
    </source>
</evidence>
<feature type="transmembrane region" description="Helical" evidence="3">
    <location>
        <begin position="60"/>
        <end position="81"/>
    </location>
</feature>
<proteinExistence type="predicted"/>
<comment type="caution">
    <text evidence="5">The sequence shown here is derived from an EMBL/GenBank/DDBJ whole genome shotgun (WGS) entry which is preliminary data.</text>
</comment>
<dbReference type="PROSITE" id="PS50111">
    <property type="entry name" value="CHEMOTAXIS_TRANSDUC_2"/>
    <property type="match status" value="1"/>
</dbReference>
<evidence type="ECO:0000256" key="1">
    <source>
        <dbReference type="ARBA" id="ARBA00023224"/>
    </source>
</evidence>
<keyword evidence="3" id="KW-0472">Membrane</keyword>
<dbReference type="Gene3D" id="1.10.287.950">
    <property type="entry name" value="Methyl-accepting chemotaxis protein"/>
    <property type="match status" value="1"/>
</dbReference>
<dbReference type="RefSeq" id="WP_186835901.1">
    <property type="nucleotide sequence ID" value="NZ_JACOPD010000001.1"/>
</dbReference>
<keyword evidence="3" id="KW-0812">Transmembrane</keyword>
<dbReference type="PANTHER" id="PTHR32089:SF112">
    <property type="entry name" value="LYSOZYME-LIKE PROTEIN-RELATED"/>
    <property type="match status" value="1"/>
</dbReference>
<dbReference type="PANTHER" id="PTHR32089">
    <property type="entry name" value="METHYL-ACCEPTING CHEMOTAXIS PROTEIN MCPB"/>
    <property type="match status" value="1"/>
</dbReference>
<evidence type="ECO:0000256" key="3">
    <source>
        <dbReference type="SAM" id="Phobius"/>
    </source>
</evidence>
<feature type="transmembrane region" description="Helical" evidence="3">
    <location>
        <begin position="93"/>
        <end position="123"/>
    </location>
</feature>
<feature type="transmembrane region" description="Helical" evidence="3">
    <location>
        <begin position="166"/>
        <end position="185"/>
    </location>
</feature>
<dbReference type="SUPFAM" id="SSF58104">
    <property type="entry name" value="Methyl-accepting chemotaxis protein (MCP) signaling domain"/>
    <property type="match status" value="1"/>
</dbReference>
<keyword evidence="3" id="KW-1133">Transmembrane helix</keyword>
<dbReference type="Pfam" id="PF00015">
    <property type="entry name" value="MCPsignal"/>
    <property type="match status" value="1"/>
</dbReference>
<organism evidence="5 6">
    <name type="scientific">Lachnospira hominis</name>
    <name type="common">ex Liu et al. 2021</name>
    <dbReference type="NCBI Taxonomy" id="2763051"/>
    <lineage>
        <taxon>Bacteria</taxon>
        <taxon>Bacillati</taxon>
        <taxon>Bacillota</taxon>
        <taxon>Clostridia</taxon>
        <taxon>Lachnospirales</taxon>
        <taxon>Lachnospiraceae</taxon>
        <taxon>Lachnospira</taxon>
    </lineage>
</organism>
<dbReference type="InterPro" id="IPR004089">
    <property type="entry name" value="MCPsignal_dom"/>
</dbReference>
<feature type="transmembrane region" description="Helical" evidence="3">
    <location>
        <begin position="135"/>
        <end position="154"/>
    </location>
</feature>